<protein>
    <recommendedName>
        <fullName evidence="11">CFEM domain-containing protein</fullName>
    </recommendedName>
</protein>
<evidence type="ECO:0000256" key="8">
    <source>
        <dbReference type="ARBA" id="ARBA00023288"/>
    </source>
</evidence>
<comment type="caution">
    <text evidence="12">The sequence shown here is derived from an EMBL/GenBank/DDBJ whole genome shotgun (WGS) entry which is preliminary data.</text>
</comment>
<comment type="similarity">
    <text evidence="3">Belongs to the RBT5 family.</text>
</comment>
<organism evidence="12 13">
    <name type="scientific">Cytospora chrysosperma</name>
    <name type="common">Cytospora canker fungus</name>
    <name type="synonym">Sphaeria chrysosperma</name>
    <dbReference type="NCBI Taxonomy" id="252740"/>
    <lineage>
        <taxon>Eukaryota</taxon>
        <taxon>Fungi</taxon>
        <taxon>Dikarya</taxon>
        <taxon>Ascomycota</taxon>
        <taxon>Pezizomycotina</taxon>
        <taxon>Sordariomycetes</taxon>
        <taxon>Sordariomycetidae</taxon>
        <taxon>Diaporthales</taxon>
        <taxon>Cytosporaceae</taxon>
        <taxon>Cytospora</taxon>
    </lineage>
</organism>
<evidence type="ECO:0000313" key="13">
    <source>
        <dbReference type="Proteomes" id="UP000284375"/>
    </source>
</evidence>
<evidence type="ECO:0000256" key="3">
    <source>
        <dbReference type="ARBA" id="ARBA00010031"/>
    </source>
</evidence>
<dbReference type="PROSITE" id="PS52012">
    <property type="entry name" value="CFEM"/>
    <property type="match status" value="1"/>
</dbReference>
<dbReference type="STRING" id="252740.A0A423VJ74"/>
<evidence type="ECO:0000256" key="9">
    <source>
        <dbReference type="PROSITE-ProRule" id="PRU01356"/>
    </source>
</evidence>
<dbReference type="OrthoDB" id="3767534at2759"/>
<keyword evidence="5" id="KW-0472">Membrane</keyword>
<proteinExistence type="inferred from homology"/>
<dbReference type="Pfam" id="PF05730">
    <property type="entry name" value="CFEM"/>
    <property type="match status" value="1"/>
</dbReference>
<comment type="caution">
    <text evidence="9">Lacks conserved residue(s) required for the propagation of feature annotation.</text>
</comment>
<keyword evidence="5" id="KW-0336">GPI-anchor</keyword>
<dbReference type="InterPro" id="IPR008427">
    <property type="entry name" value="Extracellular_membr_CFEM_dom"/>
</dbReference>
<sequence length="94" mass="9094">MKSIIVLSIAAVAAAHLAPRQTDCTATAAIPSCGVPCITSAASAIGCGTVDYACQCTSSAELQSSAQACVLSACGLATGLQVVTAAEAICTACL</sequence>
<keyword evidence="4" id="KW-0964">Secreted</keyword>
<evidence type="ECO:0000256" key="1">
    <source>
        <dbReference type="ARBA" id="ARBA00004589"/>
    </source>
</evidence>
<keyword evidence="5" id="KW-0325">Glycoprotein</keyword>
<feature type="disulfide bond" evidence="9">
    <location>
        <begin position="47"/>
        <end position="54"/>
    </location>
</feature>
<dbReference type="GO" id="GO:0098552">
    <property type="term" value="C:side of membrane"/>
    <property type="evidence" value="ECO:0007669"/>
    <property type="project" value="UniProtKB-KW"/>
</dbReference>
<dbReference type="AlphaFoldDB" id="A0A423VJ74"/>
<keyword evidence="8" id="KW-0449">Lipoprotein</keyword>
<evidence type="ECO:0000256" key="5">
    <source>
        <dbReference type="ARBA" id="ARBA00022622"/>
    </source>
</evidence>
<evidence type="ECO:0000256" key="7">
    <source>
        <dbReference type="ARBA" id="ARBA00023157"/>
    </source>
</evidence>
<dbReference type="Proteomes" id="UP000284375">
    <property type="component" value="Unassembled WGS sequence"/>
</dbReference>
<evidence type="ECO:0000259" key="11">
    <source>
        <dbReference type="PROSITE" id="PS52012"/>
    </source>
</evidence>
<keyword evidence="9" id="KW-0408">Iron</keyword>
<comment type="subcellular location">
    <subcellularLocation>
        <location evidence="1">Membrane</location>
        <topology evidence="1">Lipid-anchor</topology>
        <topology evidence="1">GPI-anchor</topology>
    </subcellularLocation>
    <subcellularLocation>
        <location evidence="2">Secreted</location>
    </subcellularLocation>
</comment>
<feature type="domain" description="CFEM" evidence="11">
    <location>
        <begin position="1"/>
        <end position="94"/>
    </location>
</feature>
<keyword evidence="13" id="KW-1185">Reference proteome</keyword>
<evidence type="ECO:0000256" key="6">
    <source>
        <dbReference type="ARBA" id="ARBA00022729"/>
    </source>
</evidence>
<accession>A0A423VJ74</accession>
<dbReference type="GO" id="GO:0005576">
    <property type="term" value="C:extracellular region"/>
    <property type="evidence" value="ECO:0007669"/>
    <property type="project" value="UniProtKB-SubCell"/>
</dbReference>
<dbReference type="GO" id="GO:0046872">
    <property type="term" value="F:metal ion binding"/>
    <property type="evidence" value="ECO:0007669"/>
    <property type="project" value="UniProtKB-UniRule"/>
</dbReference>
<keyword evidence="9" id="KW-0349">Heme</keyword>
<feature type="chain" id="PRO_5019087341" description="CFEM domain-containing protein" evidence="10">
    <location>
        <begin position="16"/>
        <end position="94"/>
    </location>
</feature>
<gene>
    <name evidence="12" type="ORF">VSDG_07681</name>
</gene>
<evidence type="ECO:0000313" key="12">
    <source>
        <dbReference type="EMBL" id="ROV90984.1"/>
    </source>
</evidence>
<evidence type="ECO:0000256" key="10">
    <source>
        <dbReference type="SAM" id="SignalP"/>
    </source>
</evidence>
<feature type="signal peptide" evidence="10">
    <location>
        <begin position="1"/>
        <end position="15"/>
    </location>
</feature>
<evidence type="ECO:0000256" key="2">
    <source>
        <dbReference type="ARBA" id="ARBA00004613"/>
    </source>
</evidence>
<dbReference type="EMBL" id="LJZO01000046">
    <property type="protein sequence ID" value="ROV90984.1"/>
    <property type="molecule type" value="Genomic_DNA"/>
</dbReference>
<feature type="binding site" description="axial binding residue" evidence="9">
    <location>
        <position position="51"/>
    </location>
    <ligand>
        <name>heme</name>
        <dbReference type="ChEBI" id="CHEBI:30413"/>
    </ligand>
    <ligandPart>
        <name>Fe</name>
        <dbReference type="ChEBI" id="CHEBI:18248"/>
    </ligandPart>
</feature>
<keyword evidence="6 10" id="KW-0732">Signal</keyword>
<name>A0A423VJ74_CYTCH</name>
<keyword evidence="7 9" id="KW-1015">Disulfide bond</keyword>
<reference evidence="12 13" key="1">
    <citation type="submission" date="2015-09" db="EMBL/GenBank/DDBJ databases">
        <title>Host preference determinants of Valsa canker pathogens revealed by comparative genomics.</title>
        <authorList>
            <person name="Yin Z."/>
            <person name="Huang L."/>
        </authorList>
    </citation>
    <scope>NUCLEOTIDE SEQUENCE [LARGE SCALE GENOMIC DNA]</scope>
    <source>
        <strain evidence="12 13">YSFL</strain>
    </source>
</reference>
<evidence type="ECO:0000256" key="4">
    <source>
        <dbReference type="ARBA" id="ARBA00022525"/>
    </source>
</evidence>
<keyword evidence="9" id="KW-0479">Metal-binding</keyword>